<evidence type="ECO:0000313" key="2">
    <source>
        <dbReference type="EMBL" id="VDO79816.1"/>
    </source>
</evidence>
<dbReference type="Pfam" id="PF24099">
    <property type="entry name" value="RBD_DGKtheta"/>
    <property type="match status" value="1"/>
</dbReference>
<accession>A0A183NHM9</accession>
<dbReference type="AlphaFoldDB" id="A0A183NHM9"/>
<protein>
    <recommendedName>
        <fullName evidence="1">Diacylglycerol kinase theta RNA-binding domain-containing protein</fullName>
    </recommendedName>
</protein>
<organism evidence="2 3">
    <name type="scientific">Schistosoma mattheei</name>
    <dbReference type="NCBI Taxonomy" id="31246"/>
    <lineage>
        <taxon>Eukaryota</taxon>
        <taxon>Metazoa</taxon>
        <taxon>Spiralia</taxon>
        <taxon>Lophotrochozoa</taxon>
        <taxon>Platyhelminthes</taxon>
        <taxon>Trematoda</taxon>
        <taxon>Digenea</taxon>
        <taxon>Strigeidida</taxon>
        <taxon>Schistosomatoidea</taxon>
        <taxon>Schistosomatidae</taxon>
        <taxon>Schistosoma</taxon>
    </lineage>
</organism>
<keyword evidence="3" id="KW-1185">Reference proteome</keyword>
<feature type="domain" description="Diacylglycerol kinase theta RNA-binding" evidence="1">
    <location>
        <begin position="60"/>
        <end position="122"/>
    </location>
</feature>
<evidence type="ECO:0000259" key="1">
    <source>
        <dbReference type="Pfam" id="PF24099"/>
    </source>
</evidence>
<dbReference type="InterPro" id="IPR056392">
    <property type="entry name" value="DGKtheta_RBD"/>
</dbReference>
<dbReference type="STRING" id="31246.A0A183NHM9"/>
<gene>
    <name evidence="2" type="ORF">SMTD_LOCUS1615</name>
</gene>
<proteinExistence type="predicted"/>
<reference evidence="2 3" key="1">
    <citation type="submission" date="2018-11" db="EMBL/GenBank/DDBJ databases">
        <authorList>
            <consortium name="Pathogen Informatics"/>
        </authorList>
    </citation>
    <scope>NUCLEOTIDE SEQUENCE [LARGE SCALE GENOMIC DNA]</scope>
    <source>
        <strain>Denwood</strain>
        <strain evidence="3">Zambia</strain>
    </source>
</reference>
<evidence type="ECO:0000313" key="3">
    <source>
        <dbReference type="Proteomes" id="UP000269396"/>
    </source>
</evidence>
<sequence length="126" mass="14705">MSPDDCYLSSVCVDRTVSEQLLNKDDRPMLLLDQLREESARISQFTRFELRFVEDPPIGPSVSLFVGNLKENLSQRLYERVLLDKLGEKCRWDSIEVIYYESGCLVLNYHSSEKAEQAYELLNVRH</sequence>
<dbReference type="Proteomes" id="UP000269396">
    <property type="component" value="Unassembled WGS sequence"/>
</dbReference>
<dbReference type="EMBL" id="UZAL01001852">
    <property type="protein sequence ID" value="VDO79816.1"/>
    <property type="molecule type" value="Genomic_DNA"/>
</dbReference>
<name>A0A183NHM9_9TREM</name>